<dbReference type="AlphaFoldDB" id="A0A1G2R253"/>
<feature type="domain" description="PAS fold-4" evidence="2">
    <location>
        <begin position="29"/>
        <end position="133"/>
    </location>
</feature>
<dbReference type="InterPro" id="IPR035965">
    <property type="entry name" value="PAS-like_dom_sf"/>
</dbReference>
<reference evidence="3 4" key="1">
    <citation type="journal article" date="2016" name="Nat. Commun.">
        <title>Thousands of microbial genomes shed light on interconnected biogeochemical processes in an aquifer system.</title>
        <authorList>
            <person name="Anantharaman K."/>
            <person name="Brown C.T."/>
            <person name="Hug L.A."/>
            <person name="Sharon I."/>
            <person name="Castelle C.J."/>
            <person name="Probst A.J."/>
            <person name="Thomas B.C."/>
            <person name="Singh A."/>
            <person name="Wilkins M.J."/>
            <person name="Karaoz U."/>
            <person name="Brodie E.L."/>
            <person name="Williams K.H."/>
            <person name="Hubbard S.S."/>
            <person name="Banfield J.F."/>
        </authorList>
    </citation>
    <scope>NUCLEOTIDE SEQUENCE [LARGE SCALE GENOMIC DNA]</scope>
</reference>
<organism evidence="3 4">
    <name type="scientific">Candidatus Wildermuthbacteria bacterium RIFCSPHIGHO2_02_FULL_45_25</name>
    <dbReference type="NCBI Taxonomy" id="1802450"/>
    <lineage>
        <taxon>Bacteria</taxon>
        <taxon>Candidatus Wildermuthiibacteriota</taxon>
    </lineage>
</organism>
<dbReference type="EMBL" id="MHTV01000033">
    <property type="protein sequence ID" value="OHA66469.1"/>
    <property type="molecule type" value="Genomic_DNA"/>
</dbReference>
<evidence type="ECO:0000313" key="4">
    <source>
        <dbReference type="Proteomes" id="UP000178092"/>
    </source>
</evidence>
<sequence>MKNNKVRQNGLEESKKLALHCMKTLVEVAREAFLILDADLKVISANDVFYDNFQVTPRQTENMLLFDLGNNQWNIPELKRLLEEILPKKKTVKDYEVTHVFEVIGERTMLLNARQIDSVQLIIIAIEDITARKNIEMKLTEYTKGLEIKVAERTRELANRIEELEKSNKTMVNRELKMVELKKEIADLKKRVENGNGKNGNGKNHNGNHKNAR</sequence>
<dbReference type="Proteomes" id="UP000178092">
    <property type="component" value="Unassembled WGS sequence"/>
</dbReference>
<feature type="region of interest" description="Disordered" evidence="1">
    <location>
        <begin position="190"/>
        <end position="213"/>
    </location>
</feature>
<dbReference type="InterPro" id="IPR013656">
    <property type="entry name" value="PAS_4"/>
</dbReference>
<evidence type="ECO:0000256" key="1">
    <source>
        <dbReference type="SAM" id="MobiDB-lite"/>
    </source>
</evidence>
<evidence type="ECO:0000313" key="3">
    <source>
        <dbReference type="EMBL" id="OHA66469.1"/>
    </source>
</evidence>
<accession>A0A1G2R253</accession>
<dbReference type="Gene3D" id="3.30.450.20">
    <property type="entry name" value="PAS domain"/>
    <property type="match status" value="1"/>
</dbReference>
<dbReference type="Pfam" id="PF08448">
    <property type="entry name" value="PAS_4"/>
    <property type="match status" value="1"/>
</dbReference>
<name>A0A1G2R253_9BACT</name>
<proteinExistence type="predicted"/>
<evidence type="ECO:0000259" key="2">
    <source>
        <dbReference type="Pfam" id="PF08448"/>
    </source>
</evidence>
<protein>
    <recommendedName>
        <fullName evidence="2">PAS fold-4 domain-containing protein</fullName>
    </recommendedName>
</protein>
<comment type="caution">
    <text evidence="3">The sequence shown here is derived from an EMBL/GenBank/DDBJ whole genome shotgun (WGS) entry which is preliminary data.</text>
</comment>
<dbReference type="SUPFAM" id="SSF55785">
    <property type="entry name" value="PYP-like sensor domain (PAS domain)"/>
    <property type="match status" value="1"/>
</dbReference>
<gene>
    <name evidence="3" type="ORF">A3C04_01460</name>
</gene>